<reference evidence="2" key="2">
    <citation type="submission" date="2020-09" db="EMBL/GenBank/DDBJ databases">
        <authorList>
            <person name="Sun Q."/>
            <person name="Ohkuma M."/>
        </authorList>
    </citation>
    <scope>NUCLEOTIDE SEQUENCE</scope>
    <source>
        <strain evidence="2">JCM 12580</strain>
    </source>
</reference>
<dbReference type="EMBL" id="BMNQ01000082">
    <property type="protein sequence ID" value="GGK08254.1"/>
    <property type="molecule type" value="Genomic_DNA"/>
</dbReference>
<keyword evidence="3" id="KW-1185">Reference proteome</keyword>
<name>A0A917Q2T5_9BACI</name>
<feature type="transmembrane region" description="Helical" evidence="1">
    <location>
        <begin position="86"/>
        <end position="104"/>
    </location>
</feature>
<dbReference type="AlphaFoldDB" id="A0A917Q2T5"/>
<feature type="transmembrane region" description="Helical" evidence="1">
    <location>
        <begin position="147"/>
        <end position="165"/>
    </location>
</feature>
<comment type="caution">
    <text evidence="2">The sequence shown here is derived from an EMBL/GenBank/DDBJ whole genome shotgun (WGS) entry which is preliminary data.</text>
</comment>
<protein>
    <submittedName>
        <fullName evidence="2">Uncharacterized protein</fullName>
    </submittedName>
</protein>
<keyword evidence="1" id="KW-0812">Transmembrane</keyword>
<evidence type="ECO:0000256" key="1">
    <source>
        <dbReference type="SAM" id="Phobius"/>
    </source>
</evidence>
<gene>
    <name evidence="2" type="ORF">GCM10007063_33310</name>
</gene>
<evidence type="ECO:0000313" key="3">
    <source>
        <dbReference type="Proteomes" id="UP000658382"/>
    </source>
</evidence>
<organism evidence="2 3">
    <name type="scientific">Lentibacillus kapialis</name>
    <dbReference type="NCBI Taxonomy" id="340214"/>
    <lineage>
        <taxon>Bacteria</taxon>
        <taxon>Bacillati</taxon>
        <taxon>Bacillota</taxon>
        <taxon>Bacilli</taxon>
        <taxon>Bacillales</taxon>
        <taxon>Bacillaceae</taxon>
        <taxon>Lentibacillus</taxon>
    </lineage>
</organism>
<keyword evidence="1" id="KW-1133">Transmembrane helix</keyword>
<feature type="transmembrane region" description="Helical" evidence="1">
    <location>
        <begin position="12"/>
        <end position="34"/>
    </location>
</feature>
<proteinExistence type="predicted"/>
<reference evidence="2" key="1">
    <citation type="journal article" date="2014" name="Int. J. Syst. Evol. Microbiol.">
        <title>Complete genome sequence of Corynebacterium casei LMG S-19264T (=DSM 44701T), isolated from a smear-ripened cheese.</title>
        <authorList>
            <consortium name="US DOE Joint Genome Institute (JGI-PGF)"/>
            <person name="Walter F."/>
            <person name="Albersmeier A."/>
            <person name="Kalinowski J."/>
            <person name="Ruckert C."/>
        </authorList>
    </citation>
    <scope>NUCLEOTIDE SEQUENCE</scope>
    <source>
        <strain evidence="2">JCM 12580</strain>
    </source>
</reference>
<evidence type="ECO:0000313" key="2">
    <source>
        <dbReference type="EMBL" id="GGK08254.1"/>
    </source>
</evidence>
<feature type="transmembrane region" description="Helical" evidence="1">
    <location>
        <begin position="46"/>
        <end position="66"/>
    </location>
</feature>
<dbReference type="RefSeq" id="WP_188634240.1">
    <property type="nucleotide sequence ID" value="NZ_BMNQ01000082.1"/>
</dbReference>
<accession>A0A917Q2T5</accession>
<feature type="transmembrane region" description="Helical" evidence="1">
    <location>
        <begin position="116"/>
        <end position="138"/>
    </location>
</feature>
<dbReference type="Proteomes" id="UP000658382">
    <property type="component" value="Unassembled WGS sequence"/>
</dbReference>
<keyword evidence="1" id="KW-0472">Membrane</keyword>
<sequence length="166" mass="19169">MSFSKWTIYQFLVILTLIILVYLVNGLGISVAITEDTSNEGRIFRSILTAGFLIALVACIYVIIFCQHKKRPNMLSHSIWSKTPTILFAVGFISIVLFLSLGTFGPLLDWIEHVRWLLYVILIYFIWGFFLFVMSIIVKIKGSQNRVIEHTFVWTCLILLVFIFII</sequence>